<feature type="compositionally biased region" description="Basic and acidic residues" evidence="2">
    <location>
        <begin position="3118"/>
        <end position="3128"/>
    </location>
</feature>
<organism evidence="6 7">
    <name type="scientific">Cyclostephanos tholiformis</name>
    <dbReference type="NCBI Taxonomy" id="382380"/>
    <lineage>
        <taxon>Eukaryota</taxon>
        <taxon>Sar</taxon>
        <taxon>Stramenopiles</taxon>
        <taxon>Ochrophyta</taxon>
        <taxon>Bacillariophyta</taxon>
        <taxon>Coscinodiscophyceae</taxon>
        <taxon>Thalassiosirophycidae</taxon>
        <taxon>Stephanodiscales</taxon>
        <taxon>Stephanodiscaceae</taxon>
        <taxon>Cyclostephanos</taxon>
    </lineage>
</organism>
<keyword evidence="3" id="KW-0812">Transmembrane</keyword>
<dbReference type="EMBL" id="JALLPB020000437">
    <property type="protein sequence ID" value="KAL3809139.1"/>
    <property type="molecule type" value="Genomic_DNA"/>
</dbReference>
<feature type="compositionally biased region" description="Polar residues" evidence="2">
    <location>
        <begin position="3281"/>
        <end position="3292"/>
    </location>
</feature>
<feature type="compositionally biased region" description="Basic and acidic residues" evidence="2">
    <location>
        <begin position="3294"/>
        <end position="3304"/>
    </location>
</feature>
<feature type="domain" description="Helicase-associated" evidence="4">
    <location>
        <begin position="3986"/>
        <end position="4045"/>
    </location>
</feature>
<feature type="region of interest" description="Disordered" evidence="2">
    <location>
        <begin position="3806"/>
        <end position="3880"/>
    </location>
</feature>
<feature type="compositionally biased region" description="Polar residues" evidence="2">
    <location>
        <begin position="3436"/>
        <end position="3447"/>
    </location>
</feature>
<proteinExistence type="predicted"/>
<evidence type="ECO:0000259" key="5">
    <source>
        <dbReference type="Pfam" id="PF04824"/>
    </source>
</evidence>
<keyword evidence="1" id="KW-0175">Coiled coil</keyword>
<dbReference type="Gene3D" id="1.10.10.580">
    <property type="entry name" value="Structural maintenance of chromosome 1. Chain E"/>
    <property type="match status" value="1"/>
</dbReference>
<feature type="coiled-coil region" evidence="1">
    <location>
        <begin position="1827"/>
        <end position="1886"/>
    </location>
</feature>
<feature type="coiled-coil region" evidence="1">
    <location>
        <begin position="2099"/>
        <end position="2133"/>
    </location>
</feature>
<dbReference type="Gene3D" id="6.10.140.530">
    <property type="match status" value="1"/>
</dbReference>
<feature type="compositionally biased region" description="Basic and acidic residues" evidence="2">
    <location>
        <begin position="3416"/>
        <end position="3432"/>
    </location>
</feature>
<feature type="coiled-coil region" evidence="1">
    <location>
        <begin position="2800"/>
        <end position="2919"/>
    </location>
</feature>
<dbReference type="InterPro" id="IPR005114">
    <property type="entry name" value="Helicase_assoc"/>
</dbReference>
<feature type="compositionally biased region" description="Acidic residues" evidence="2">
    <location>
        <begin position="3393"/>
        <end position="3415"/>
    </location>
</feature>
<feature type="coiled-coil region" evidence="1">
    <location>
        <begin position="509"/>
        <end position="575"/>
    </location>
</feature>
<dbReference type="SUPFAM" id="SSF46785">
    <property type="entry name" value="Winged helix' DNA-binding domain"/>
    <property type="match status" value="1"/>
</dbReference>
<feature type="coiled-coil region" evidence="1">
    <location>
        <begin position="2970"/>
        <end position="3060"/>
    </location>
</feature>
<dbReference type="InterPro" id="IPR006909">
    <property type="entry name" value="Rad21/Rec8_C_eu"/>
</dbReference>
<feature type="compositionally biased region" description="Basic and acidic residues" evidence="2">
    <location>
        <begin position="3502"/>
        <end position="3511"/>
    </location>
</feature>
<feature type="region of interest" description="Disordered" evidence="2">
    <location>
        <begin position="3928"/>
        <end position="3948"/>
    </location>
</feature>
<feature type="coiled-coil region" evidence="1">
    <location>
        <begin position="2393"/>
        <end position="2555"/>
    </location>
</feature>
<sequence length="4057" mass="451985">MIQAWFRSLIRRKELPTMKKAFGYQLLEEASDAIARDERLNYARREVTVICADNQELEMLNGRLERECTELKRENELAEDRGTFDDITSLQQQNQKLLCDHNSMTEKIAELEDKIRNNTDAIELASLHSEVDSLCEKREKQATLVAGTVHQRDHYRALVAKNDAPFIAHDGRGQDQLALADARAEQLPLIEARNHDLVEEVAKLKAEVSCCKHEQVALKGRLARVDSHANELTNEGLRGDLTTAKATVARLEIDVSHYQGRTVRLENSLAMVKSECESESRRKTQAEELLSKTQAHLEAVRGKLTKKEQQYQQVNLIPIRRERDGLRRLLVRRDAEAEERAAERERLLAELEGARAALRRREGEAAAAGMAVVAERGSHEGTRAELARALERADRIDREADGLRAEISRLARSNEESNALLSAMANQHSQSSGELMPLKLQVQRLEQELDAVTSHSNYLDGQLLNRNDVITSLRHEHSTEVRALRSELVDVRLTLERTEMDLTSARLVNDRTSHDIERLQEKARDAELEHATQRELLERDLDKERELAALKDQRALLAEDRSVALSREVEELKELAREATNGATAQAEEMRARWSEVIDEAVRAAREEEGRKLADVEERLRLATEASEIIMDGGSSPRRRARTIMGDGAGADDSMSPMRLLDSVGGGDSPLGLTDLYARLAEAEDENQKLKIIIDRIQRDELDDANERLNYARREVTDIRADKQELEMQNGRLERECTELKRENVELATQVQSLLQRRCAESAEDRVLSFDDMITSLQQQNQKLLRDHNSMTEKIAELEDKIRNNLDAIELASLRSEVDSLCEEREKQATLVAGTVHQRDHYRALVAKNDAPFIAQDGRGQDQLALADARAEQLPLIKARNHDLVEEVAKLKAEVSCCKHEQVALKGRLARVDSHANELTTSNERLRGDLTTAKATVARLEIDVSHYQGRTERLENSLAMVKSECESESRRKTQAEELLSKTQAHLEAVRGKLAKISIFSHGALWMRFLSQASSEKRLLEVQLETSVADEKRLVSEAGALSAEIARQKTLLSSIQGIEASLMAKAEGELENLRKELKRIQETKSDDATKHDAAVQKLEGKIADLEITVKNLTAQKEAATVSAAKATADCSNLNLKLKEPMPELKAAQKELNATKIKLGDVTIDTSAEEALEAKVASLTAELESTKFELATAQTRIVDYQAIVKSSEEQLADLTAASTKYKDETTAMLAKLRQSEKVQCETVAELTKDLMSHRNEKEKAVNELKATIDSLTSQLLGSREDAAKAMSRTESLTEEARRYQLNAKNANVNYEGELALHAAAPEALRDARAGMESEQRLRETVESQLASAQAIKIIMDSNNDNKDNDDPPEEIVVAPADDADENKDQAAVAMLSLVRGGDHGASSARDDDDDGGGEGEEDDDADDDGDDGGDSENGEDDDDRTVPLAEVIEIDDDDDDNGKGYGDGDGDGDIERLQEKARDAELEYATMRRQWQLEHESALEELDDANERLNYARREVTDIRADKQELEMLNGRLGCECTELKRENVELATQVQSLLQRRCAESAEDRVLSFDDMITSLQQQNQKLLRDHNSMTEKIAELEDKIRNNLDAIELASLRSEVDSLCEEREKRATLVAGTVHQRDHYRALVAKNDAPSIAHDGRGQDQLALADAQAEQLPLIEARNHDLVEEVAKLKAEVSCCKHEQVALKGRLEIDVSHYQGRTERLENSLAMVKSECESESRRKTQAEELLSKTQAHLEAVRGKLAKNEQQYQQVNLIRYGASSEKRLLEVQLETSVADEKRLVSEAGALSAEIARQKTLLSSIQGIEASLMVKAEGELKNLRKELKRIQETKSDDATKHDAAVQKLEGKIADLEITVKNLTAQKEAATVSAAKATADCSNLNLKLKEPMPELKAAQKELNATKIKLGDVTIDTSAEEALEAKVASLTAELESTKFELATAQTRIVDYQAIVKSSEEQLADLTAASTKYKDETTAMLAKLRQSEKVQCETVAELTKDLMSHRNEKEKAVNELKATIDSLTSQLLGSREDAAKAMSRTESLTEEARRYQLNAKNANVNYEGELALHAAAPEALRDARAGMESEHHEGTRAELARALERADRIDREADGLRAEISRLARSNEESNALLSAMANQHSQSSGELMPLKLQVQRLEQELDAVTSHSNYLDGQLLNRNDVITSLRHEHSTEVRALRSELVDVRLTLERTEMDLTSARLVNDRTSHDIERLQEKARDAELEHATQRELLERDLDKERELAALKDQRALLAEDRSVALSREVEELKELAREATNGATAQAEEMRARWSEVIDEAVRAAREEEGRKLADVEERLRLATEASEIIMDGGSSPRRRARTIMGDGAGADDSMSPMRLLDSVGGGDSPLGLTDLYARLAEAEDENQKLKIIIDRIQRDVAAKTPMIRRWQLEHESALEELDDANERLNYARREVTDIRADKQELEMQNGRLERECTELKRENVELATQVQSLLQRRCAESAEDRVLSFDDMITSLQQQNQKLLRDHNSMTEKIAELEDKIRNNLDAIELASLRSEVDSLCEEREKQATLVAGTVHQRDHYRALVAKNDAPFIAQDGRGQDQLALADARAEQLPLIKARNHDLVEEVAKLKAEVSCCKHEQVALKGRLARVDSHANELTTSNERLRGDLTTAKATVARLEIDVSHYQGRTERLENSLAMVKSECESESRRKTQAEELLSKTQAHLEAVRGKLAKNEQQYQQVNLIRYGASSEKRLLEVQLETSVADEKRLVSEAGALSAEIARQKTLLSSIQGIEASLMVKAEGELENLRKELKRIQETKSDDATKHDAAVQKLEGKIADLEITVKNLTAQKEAATVSAAKATADCSNLNLKLKELQADIAAEKASWVLSKAKLEEFLQEAKLRLDDMRIQNKMLHDQMASLSATVEKFQSTKASALMGNESAGDGAEENSDAAGAVVEKQPSDLRELLRFKQSECAMLEADLASAKRASERERTAAELANRSLEEARSELMVLREVGKDDVGGASASEKEMGDLRAKLNGAEEQLVLLRESNIMLREQKKRLIVYLVIIFVLCGGGFYLYGGGNVDHFNSNCPGNVFPLASTKNISNASESPSSKFKRDLEEKEGTNGEGSGCELRMALALEGEVRRLEAEGGEAEAQRAAEREALERERGEVETELARAREAHAAEVKRVLDEAASSKGARDRDSERCDAVEAELASARTQVEEANRHDENLEAERLIVYLVIIFVLCGGGFYLYRGGNVDHFNSNCPGNVFPLASTKNVSNASESPSSKFKRDLEEKEGTNGEGSGCELRMALALEGEVPSQGGEGDNWIVAEEDSGDETEQDGRRKRVHRKDSIQALGSHLGDMAPGGNIMDEVEEEGWGAFGPDADMKDDGEEEDVHMFQPEEDSDTEGVENRGRESIVSRTELVRDAASVTSDRQLSMNETPLKFDSMERPRPSSASAEPDFGGNGGGDLDFDADISSQPLPVADLSVDTTNDDESSRDRRRSNLGDLEISGLDDEASKAGSEKKKRKGTASGTRMKKRRKIVIDNNQTELTSKQMKAMLRDTSDIVLQNVLHLASWPREDAEEEDNYLGLCPAIQRLPTEHLLARPCIGDDGGLAPELLALWGRNMCKITGKAGTQLPFRMLGKQGEKQRGAIAEKLMEEAAAAEEEMEDEEKLRSQQVRDSMDGHFFLDDVEFGGGDHNVDFGEEEKHDDADLETPFDIQDEFGSAEYKNDNIAEDDELSVHSDRSSFSLGALNDLEKDFYEIGEEEEDGGHQPGQVAGDARWHKHTIRVLSMLKRSMQSDHANEDELDDEESGIEGGGTRKSPPELIAGGQTRNPSGPREEEAAGAQGRRGIEGGGTRKSPPELIAGGMGKPAQLSYNKLSTGCSRRTAASAFFDILQLKNLDFVELNQEKSYGDITITPGLRFDEPPPSTSVIDDNQNEGDIEFENQTAYDSNEREDVVLINVGYKRRKVVMPNDQRWYAHFDELKKYKCVHHTCCVQENHNKKLFNWVKAQRAAFKRGGLDQKRCYHLQSIGFTWELRKREMTTK</sequence>
<dbReference type="InterPro" id="IPR036390">
    <property type="entry name" value="WH_DNA-bd_sf"/>
</dbReference>
<evidence type="ECO:0000259" key="4">
    <source>
        <dbReference type="Pfam" id="PF03457"/>
    </source>
</evidence>
<comment type="caution">
    <text evidence="6">The sequence shown here is derived from an EMBL/GenBank/DDBJ whole genome shotgun (WGS) entry which is preliminary data.</text>
</comment>
<dbReference type="PANTHER" id="PTHR18898">
    <property type="entry name" value="NUCLEOPROTEIN TPR-RELATED"/>
    <property type="match status" value="1"/>
</dbReference>
<keyword evidence="3" id="KW-0472">Membrane</keyword>
<evidence type="ECO:0000256" key="2">
    <source>
        <dbReference type="SAM" id="MobiDB-lite"/>
    </source>
</evidence>
<evidence type="ECO:0000313" key="6">
    <source>
        <dbReference type="EMBL" id="KAL3809139.1"/>
    </source>
</evidence>
<feature type="region of interest" description="Disordered" evidence="2">
    <location>
        <begin position="1354"/>
        <end position="1468"/>
    </location>
</feature>
<keyword evidence="3" id="KW-1133">Transmembrane helix</keyword>
<reference evidence="6 7" key="1">
    <citation type="submission" date="2024-10" db="EMBL/GenBank/DDBJ databases">
        <title>Updated reference genomes for cyclostephanoid diatoms.</title>
        <authorList>
            <person name="Roberts W.R."/>
            <person name="Alverson A.J."/>
        </authorList>
    </citation>
    <scope>NUCLEOTIDE SEQUENCE [LARGE SCALE GENOMIC DNA]</scope>
    <source>
        <strain evidence="6 7">AJA228-03</strain>
    </source>
</reference>
<feature type="coiled-coil region" evidence="1">
    <location>
        <begin position="2229"/>
        <end position="2295"/>
    </location>
</feature>
<feature type="coiled-coil region" evidence="1">
    <location>
        <begin position="3662"/>
        <end position="3689"/>
    </location>
</feature>
<accession>A0ABD3R800</accession>
<feature type="coiled-coil region" evidence="1">
    <location>
        <begin position="1468"/>
        <end position="1613"/>
    </location>
</feature>
<feature type="coiled-coil region" evidence="1">
    <location>
        <begin position="673"/>
        <end position="815"/>
    </location>
</feature>
<feature type="transmembrane region" description="Helical" evidence="3">
    <location>
        <begin position="3064"/>
        <end position="3082"/>
    </location>
</feature>
<dbReference type="Proteomes" id="UP001530377">
    <property type="component" value="Unassembled WGS sequence"/>
</dbReference>
<dbReference type="InterPro" id="IPR023093">
    <property type="entry name" value="ScpA-like_C"/>
</dbReference>
<feature type="coiled-coil region" evidence="1">
    <location>
        <begin position="1062"/>
        <end position="1121"/>
    </location>
</feature>
<evidence type="ECO:0000313" key="7">
    <source>
        <dbReference type="Proteomes" id="UP001530377"/>
    </source>
</evidence>
<feature type="coiled-coil region" evidence="1">
    <location>
        <begin position="3140"/>
        <end position="3185"/>
    </location>
</feature>
<feature type="transmembrane region" description="Helical" evidence="3">
    <location>
        <begin position="3240"/>
        <end position="3258"/>
    </location>
</feature>
<dbReference type="Pfam" id="PF03457">
    <property type="entry name" value="HA"/>
    <property type="match status" value="1"/>
</dbReference>
<dbReference type="Pfam" id="PF04824">
    <property type="entry name" value="Rad21_Rec8"/>
    <property type="match status" value="1"/>
</dbReference>
<feature type="compositionally biased region" description="Acidic residues" evidence="2">
    <location>
        <begin position="1404"/>
        <end position="1437"/>
    </location>
</feature>
<feature type="domain" description="Rad21/Rec8-like protein C-terminal eukaryotic" evidence="5">
    <location>
        <begin position="3884"/>
        <end position="3934"/>
    </location>
</feature>
<keyword evidence="7" id="KW-1185">Reference proteome</keyword>
<feature type="region of interest" description="Disordered" evidence="2">
    <location>
        <begin position="3106"/>
        <end position="3135"/>
    </location>
</feature>
<feature type="coiled-coil region" evidence="1">
    <location>
        <begin position="332"/>
        <end position="413"/>
    </location>
</feature>
<evidence type="ECO:0000256" key="3">
    <source>
        <dbReference type="SAM" id="Phobius"/>
    </source>
</evidence>
<feature type="coiled-coil region" evidence="1">
    <location>
        <begin position="3211"/>
        <end position="3238"/>
    </location>
</feature>
<evidence type="ECO:0000256" key="1">
    <source>
        <dbReference type="SAM" id="Coils"/>
    </source>
</evidence>
<feature type="region of interest" description="Disordered" evidence="2">
    <location>
        <begin position="3281"/>
        <end position="3310"/>
    </location>
</feature>
<feature type="compositionally biased region" description="Basic residues" evidence="2">
    <location>
        <begin position="3531"/>
        <end position="3546"/>
    </location>
</feature>
<protein>
    <submittedName>
        <fullName evidence="6">Uncharacterized protein</fullName>
    </submittedName>
</protein>
<gene>
    <name evidence="6" type="ORF">ACHAXA_007242</name>
</gene>
<dbReference type="PANTHER" id="PTHR18898:SF2">
    <property type="entry name" value="NUCLEOPROTEIN TPR"/>
    <property type="match status" value="1"/>
</dbReference>
<feature type="compositionally biased region" description="Polar residues" evidence="2">
    <location>
        <begin position="3106"/>
        <end position="3116"/>
    </location>
</feature>
<feature type="coiled-coil region" evidence="1">
    <location>
        <begin position="1932"/>
        <end position="2072"/>
    </location>
</feature>
<feature type="region of interest" description="Disordered" evidence="2">
    <location>
        <begin position="3384"/>
        <end position="3546"/>
    </location>
</feature>
<feature type="region of interest" description="Disordered" evidence="2">
    <location>
        <begin position="2940"/>
        <end position="2960"/>
    </location>
</feature>
<feature type="region of interest" description="Disordered" evidence="2">
    <location>
        <begin position="3322"/>
        <end position="3356"/>
    </location>
</feature>
<feature type="coiled-coil region" evidence="1">
    <location>
        <begin position="1167"/>
        <end position="1307"/>
    </location>
</feature>
<feature type="compositionally biased region" description="Acidic residues" evidence="2">
    <location>
        <begin position="3336"/>
        <end position="3345"/>
    </location>
</feature>
<feature type="coiled-coil region" evidence="1">
    <location>
        <begin position="54"/>
        <end position="121"/>
    </location>
</feature>
<name>A0ABD3R800_9STRA</name>